<dbReference type="EMBL" id="KZ819379">
    <property type="protein sequence ID" value="PWN42463.1"/>
    <property type="molecule type" value="Genomic_DNA"/>
</dbReference>
<accession>A0A316W144</accession>
<evidence type="ECO:0000313" key="2">
    <source>
        <dbReference type="EMBL" id="PWN42463.1"/>
    </source>
</evidence>
<sequence>MRLSRSAASPIDPALPNREGLGHQTLQLGIASLAHQSASTWEAELAIERRFAHASEDEDVALPFSASSPYLPTITRSKVECSCCGAGWPHCAHSATICSRRALGGFSAQFSASSPWRALSEPAANNKKKTASKQANKQTNKPTSKPPVQLALLLATN</sequence>
<protein>
    <submittedName>
        <fullName evidence="2">Uncharacterized protein</fullName>
    </submittedName>
</protein>
<reference evidence="2 3" key="1">
    <citation type="journal article" date="2018" name="Mol. Biol. Evol.">
        <title>Broad Genomic Sampling Reveals a Smut Pathogenic Ancestry of the Fungal Clade Ustilaginomycotina.</title>
        <authorList>
            <person name="Kijpornyongpan T."/>
            <person name="Mondo S.J."/>
            <person name="Barry K."/>
            <person name="Sandor L."/>
            <person name="Lee J."/>
            <person name="Lipzen A."/>
            <person name="Pangilinan J."/>
            <person name="LaButti K."/>
            <person name="Hainaut M."/>
            <person name="Henrissat B."/>
            <person name="Grigoriev I.V."/>
            <person name="Spatafora J.W."/>
            <person name="Aime M.C."/>
        </authorList>
    </citation>
    <scope>NUCLEOTIDE SEQUENCE [LARGE SCALE GENOMIC DNA]</scope>
    <source>
        <strain evidence="2 3">MCA 4658</strain>
    </source>
</reference>
<dbReference type="GeneID" id="37032071"/>
<gene>
    <name evidence="2" type="ORF">IE81DRAFT_124073</name>
</gene>
<dbReference type="InParanoid" id="A0A316W144"/>
<dbReference type="AlphaFoldDB" id="A0A316W144"/>
<feature type="region of interest" description="Disordered" evidence="1">
    <location>
        <begin position="118"/>
        <end position="150"/>
    </location>
</feature>
<evidence type="ECO:0000313" key="3">
    <source>
        <dbReference type="Proteomes" id="UP000245783"/>
    </source>
</evidence>
<keyword evidence="3" id="KW-1185">Reference proteome</keyword>
<organism evidence="2 3">
    <name type="scientific">Ceraceosorus guamensis</name>
    <dbReference type="NCBI Taxonomy" id="1522189"/>
    <lineage>
        <taxon>Eukaryota</taxon>
        <taxon>Fungi</taxon>
        <taxon>Dikarya</taxon>
        <taxon>Basidiomycota</taxon>
        <taxon>Ustilaginomycotina</taxon>
        <taxon>Exobasidiomycetes</taxon>
        <taxon>Ceraceosorales</taxon>
        <taxon>Ceraceosoraceae</taxon>
        <taxon>Ceraceosorus</taxon>
    </lineage>
</organism>
<feature type="compositionally biased region" description="Polar residues" evidence="1">
    <location>
        <begin position="132"/>
        <end position="143"/>
    </location>
</feature>
<name>A0A316W144_9BASI</name>
<dbReference type="RefSeq" id="XP_025369623.1">
    <property type="nucleotide sequence ID" value="XM_025510201.1"/>
</dbReference>
<dbReference type="Proteomes" id="UP000245783">
    <property type="component" value="Unassembled WGS sequence"/>
</dbReference>
<evidence type="ECO:0000256" key="1">
    <source>
        <dbReference type="SAM" id="MobiDB-lite"/>
    </source>
</evidence>
<proteinExistence type="predicted"/>